<dbReference type="Gene3D" id="3.90.190.20">
    <property type="entry name" value="Mur ligase, C-terminal domain"/>
    <property type="match status" value="1"/>
</dbReference>
<keyword evidence="12" id="KW-0460">Magnesium</keyword>
<dbReference type="InterPro" id="IPR036565">
    <property type="entry name" value="Mur-like_cat_sf"/>
</dbReference>
<keyword evidence="11 21" id="KW-0067">ATP-binding</keyword>
<reference evidence="25" key="1">
    <citation type="journal article" date="2019" name="Int. J. Syst. Evol. Microbiol.">
        <title>The Global Catalogue of Microorganisms (GCM) 10K type strain sequencing project: providing services to taxonomists for standard genome sequencing and annotation.</title>
        <authorList>
            <consortium name="The Broad Institute Genomics Platform"/>
            <consortium name="The Broad Institute Genome Sequencing Center for Infectious Disease"/>
            <person name="Wu L."/>
            <person name="Ma J."/>
        </authorList>
    </citation>
    <scope>NUCLEOTIDE SEQUENCE [LARGE SCALE GENOMIC DNA]</scope>
    <source>
        <strain evidence="25">JCM 18472</strain>
    </source>
</reference>
<sequence>MSRTASATPDDALPDRGLSLEAWLARLERQHPVAIDLGLERVAVVAERLGLTESPLAGALITVAGTNGKGSTVAMLEALAGAHGRSTAAYTSPHLLRYNERLRLDGREADDGLLVAGFERVEAARLMSEPVSLTYFEVGTLAALWAIAQRRPEVAILEVGLGGRLDAVNVVDSDVAVVTSVALDHADFLGTDLEAIGREKAGILRGSRPAVLGHDLPGSVFAAAEACGAQAWRLGRDFQRIHRPSASAGEGWQWRGVDRHAQALHLDDLPVPGLPLDNAALAIQALALAGIELEPSACRRALAEVTLAGRMQWLDNWCLDVAHNPHAASYLAARLAERSRPARRIALLGMLRDKDAQGIFKALSSQVDAWVTVSLEGPRARSADELAEQLIAHGATLLHRADSPAAGAAWLAERLAADDEALVCGSFYTVAEVLGWHAAQGSRGGAGTAQHGR</sequence>
<evidence type="ECO:0000256" key="13">
    <source>
        <dbReference type="ARBA" id="ARBA00022909"/>
    </source>
</evidence>
<comment type="similarity">
    <text evidence="4 21">Belongs to the folylpolyglutamate synthase family.</text>
</comment>
<evidence type="ECO:0000313" key="25">
    <source>
        <dbReference type="Proteomes" id="UP001500074"/>
    </source>
</evidence>
<gene>
    <name evidence="24" type="primary">folC</name>
    <name evidence="24" type="ORF">GCM10023342_31820</name>
</gene>
<evidence type="ECO:0000256" key="1">
    <source>
        <dbReference type="ARBA" id="ARBA00002714"/>
    </source>
</evidence>
<evidence type="ECO:0000256" key="4">
    <source>
        <dbReference type="ARBA" id="ARBA00008276"/>
    </source>
</evidence>
<dbReference type="Pfam" id="PF02875">
    <property type="entry name" value="Mur_ligase_C"/>
    <property type="match status" value="1"/>
</dbReference>
<dbReference type="NCBIfam" id="TIGR01499">
    <property type="entry name" value="folC"/>
    <property type="match status" value="1"/>
</dbReference>
<dbReference type="Proteomes" id="UP001500074">
    <property type="component" value="Unassembled WGS sequence"/>
</dbReference>
<dbReference type="EC" id="6.3.2.17" evidence="6"/>
<evidence type="ECO:0000256" key="14">
    <source>
        <dbReference type="ARBA" id="ARBA00030048"/>
    </source>
</evidence>
<dbReference type="InterPro" id="IPR001645">
    <property type="entry name" value="Folylpolyglutamate_synth"/>
</dbReference>
<evidence type="ECO:0000256" key="11">
    <source>
        <dbReference type="ARBA" id="ARBA00022840"/>
    </source>
</evidence>
<evidence type="ECO:0000256" key="9">
    <source>
        <dbReference type="ARBA" id="ARBA00022723"/>
    </source>
</evidence>
<evidence type="ECO:0000259" key="23">
    <source>
        <dbReference type="Pfam" id="PF08245"/>
    </source>
</evidence>
<feature type="domain" description="Mur ligase central" evidence="23">
    <location>
        <begin position="63"/>
        <end position="217"/>
    </location>
</feature>
<comment type="catalytic activity">
    <reaction evidence="17">
        <text>(6S)-5,6,7,8-tetrahydrofolyl-(gamma-L-Glu)(n) + L-glutamate + ATP = (6S)-5,6,7,8-tetrahydrofolyl-(gamma-L-Glu)(n+1) + ADP + phosphate + H(+)</text>
        <dbReference type="Rhea" id="RHEA:10580"/>
        <dbReference type="Rhea" id="RHEA-COMP:14738"/>
        <dbReference type="Rhea" id="RHEA-COMP:14740"/>
        <dbReference type="ChEBI" id="CHEBI:15378"/>
        <dbReference type="ChEBI" id="CHEBI:29985"/>
        <dbReference type="ChEBI" id="CHEBI:30616"/>
        <dbReference type="ChEBI" id="CHEBI:43474"/>
        <dbReference type="ChEBI" id="CHEBI:141005"/>
        <dbReference type="ChEBI" id="CHEBI:456216"/>
        <dbReference type="EC" id="6.3.2.17"/>
    </reaction>
</comment>
<comment type="pathway">
    <text evidence="2">Cofactor biosynthesis; tetrahydrofolate biosynthesis; 7,8-dihydrofolate from 2-amino-4-hydroxy-6-hydroxymethyl-7,8-dihydropteridine diphosphate and 4-aminobenzoate: step 2/2.</text>
</comment>
<dbReference type="InterPro" id="IPR036615">
    <property type="entry name" value="Mur_ligase_C_dom_sf"/>
</dbReference>
<keyword evidence="9" id="KW-0479">Metal-binding</keyword>
<comment type="catalytic activity">
    <reaction evidence="20">
        <text>7,8-dihydropteroate + L-glutamate + ATP = 7,8-dihydrofolate + ADP + phosphate + H(+)</text>
        <dbReference type="Rhea" id="RHEA:23584"/>
        <dbReference type="ChEBI" id="CHEBI:15378"/>
        <dbReference type="ChEBI" id="CHEBI:17839"/>
        <dbReference type="ChEBI" id="CHEBI:29985"/>
        <dbReference type="ChEBI" id="CHEBI:30616"/>
        <dbReference type="ChEBI" id="CHEBI:43474"/>
        <dbReference type="ChEBI" id="CHEBI:57451"/>
        <dbReference type="ChEBI" id="CHEBI:456216"/>
        <dbReference type="EC" id="6.3.2.12"/>
    </reaction>
</comment>
<comment type="pathway">
    <text evidence="3">Cofactor biosynthesis; tetrahydrofolylpolyglutamate biosynthesis.</text>
</comment>
<name>A0ABP9RMR2_9GAMM</name>
<evidence type="ECO:0000256" key="17">
    <source>
        <dbReference type="ARBA" id="ARBA00047493"/>
    </source>
</evidence>
<feature type="domain" description="Mur ligase C-terminal" evidence="22">
    <location>
        <begin position="309"/>
        <end position="427"/>
    </location>
</feature>
<dbReference type="PANTHER" id="PTHR11136:SF0">
    <property type="entry name" value="DIHYDROFOLATE SYNTHETASE-RELATED"/>
    <property type="match status" value="1"/>
</dbReference>
<dbReference type="InterPro" id="IPR004101">
    <property type="entry name" value="Mur_ligase_C"/>
</dbReference>
<evidence type="ECO:0000256" key="2">
    <source>
        <dbReference type="ARBA" id="ARBA00004799"/>
    </source>
</evidence>
<dbReference type="NCBIfam" id="NF008101">
    <property type="entry name" value="PRK10846.1"/>
    <property type="match status" value="1"/>
</dbReference>
<evidence type="ECO:0000256" key="18">
    <source>
        <dbReference type="ARBA" id="ARBA00047808"/>
    </source>
</evidence>
<dbReference type="PANTHER" id="PTHR11136">
    <property type="entry name" value="FOLYLPOLYGLUTAMATE SYNTHASE-RELATED"/>
    <property type="match status" value="1"/>
</dbReference>
<evidence type="ECO:0000256" key="19">
    <source>
        <dbReference type="ARBA" id="ARBA00049035"/>
    </source>
</evidence>
<dbReference type="Gene3D" id="3.40.1190.10">
    <property type="entry name" value="Mur-like, catalytic domain"/>
    <property type="match status" value="1"/>
</dbReference>
<comment type="function">
    <text evidence="1">Functions in two distinct reactions of the de novo folate biosynthetic pathway. Catalyzes the addition of a glutamate residue to dihydropteroate (7,8-dihydropteroate or H2Pte) to form dihydrofolate (7,8-dihydrofolate monoglutamate or H2Pte-Glu). Also catalyzes successive additions of L-glutamate to tetrahydrofolate or 10-formyltetrahydrofolate or 5,10-methylenetetrahydrofolate, leading to folylpolyglutamate derivatives.</text>
</comment>
<evidence type="ECO:0000256" key="15">
    <source>
        <dbReference type="ARBA" id="ARBA00030592"/>
    </source>
</evidence>
<proteinExistence type="inferred from homology"/>
<keyword evidence="8 21" id="KW-0436">Ligase</keyword>
<keyword evidence="25" id="KW-1185">Reference proteome</keyword>
<dbReference type="SUPFAM" id="SSF53623">
    <property type="entry name" value="MurD-like peptide ligases, catalytic domain"/>
    <property type="match status" value="1"/>
</dbReference>
<dbReference type="InterPro" id="IPR013221">
    <property type="entry name" value="Mur_ligase_cen"/>
</dbReference>
<dbReference type="EC" id="6.3.2.12" evidence="5"/>
<keyword evidence="10 21" id="KW-0547">Nucleotide-binding</keyword>
<dbReference type="EMBL" id="BAABKI010000052">
    <property type="protein sequence ID" value="GAA5179631.1"/>
    <property type="molecule type" value="Genomic_DNA"/>
</dbReference>
<dbReference type="RefSeq" id="WP_051907496.1">
    <property type="nucleotide sequence ID" value="NZ_BAABKI010000052.1"/>
</dbReference>
<evidence type="ECO:0000256" key="8">
    <source>
        <dbReference type="ARBA" id="ARBA00022598"/>
    </source>
</evidence>
<evidence type="ECO:0000256" key="16">
    <source>
        <dbReference type="ARBA" id="ARBA00032510"/>
    </source>
</evidence>
<comment type="catalytic activity">
    <reaction evidence="18">
        <text>10-formyltetrahydrofolyl-(gamma-L-Glu)(n) + L-glutamate + ATP = 10-formyltetrahydrofolyl-(gamma-L-Glu)(n+1) + ADP + phosphate + H(+)</text>
        <dbReference type="Rhea" id="RHEA:51904"/>
        <dbReference type="Rhea" id="RHEA-COMP:13088"/>
        <dbReference type="Rhea" id="RHEA-COMP:14300"/>
        <dbReference type="ChEBI" id="CHEBI:15378"/>
        <dbReference type="ChEBI" id="CHEBI:29985"/>
        <dbReference type="ChEBI" id="CHEBI:30616"/>
        <dbReference type="ChEBI" id="CHEBI:43474"/>
        <dbReference type="ChEBI" id="CHEBI:134413"/>
        <dbReference type="ChEBI" id="CHEBI:456216"/>
        <dbReference type="EC" id="6.3.2.17"/>
    </reaction>
</comment>
<organism evidence="24 25">
    <name type="scientific">Modicisalibacter zincidurans</name>
    <dbReference type="NCBI Taxonomy" id="1178777"/>
    <lineage>
        <taxon>Bacteria</taxon>
        <taxon>Pseudomonadati</taxon>
        <taxon>Pseudomonadota</taxon>
        <taxon>Gammaproteobacteria</taxon>
        <taxon>Oceanospirillales</taxon>
        <taxon>Halomonadaceae</taxon>
        <taxon>Modicisalibacter</taxon>
    </lineage>
</organism>
<evidence type="ECO:0000256" key="12">
    <source>
        <dbReference type="ARBA" id="ARBA00022842"/>
    </source>
</evidence>
<evidence type="ECO:0000256" key="10">
    <source>
        <dbReference type="ARBA" id="ARBA00022741"/>
    </source>
</evidence>
<protein>
    <recommendedName>
        <fullName evidence="7">Dihydrofolate synthase/folylpolyglutamate synthase</fullName>
        <ecNumber evidence="5">6.3.2.12</ecNumber>
        <ecNumber evidence="6">6.3.2.17</ecNumber>
    </recommendedName>
    <alternativeName>
        <fullName evidence="16">Folylpoly-gamma-glutamate synthetase-dihydrofolate synthetase</fullName>
    </alternativeName>
    <alternativeName>
        <fullName evidence="14">Folylpolyglutamate synthetase</fullName>
    </alternativeName>
    <alternativeName>
        <fullName evidence="15">Tetrahydrofolylpolyglutamate synthase</fullName>
    </alternativeName>
</protein>
<dbReference type="PIRSF" id="PIRSF001563">
    <property type="entry name" value="Folylpolyglu_synth"/>
    <property type="match status" value="1"/>
</dbReference>
<dbReference type="SUPFAM" id="SSF53244">
    <property type="entry name" value="MurD-like peptide ligases, peptide-binding domain"/>
    <property type="match status" value="1"/>
</dbReference>
<evidence type="ECO:0000256" key="7">
    <source>
        <dbReference type="ARBA" id="ARBA00019357"/>
    </source>
</evidence>
<keyword evidence="13" id="KW-0289">Folate biosynthesis</keyword>
<dbReference type="Pfam" id="PF08245">
    <property type="entry name" value="Mur_ligase_M"/>
    <property type="match status" value="1"/>
</dbReference>
<evidence type="ECO:0000256" key="20">
    <source>
        <dbReference type="ARBA" id="ARBA00049161"/>
    </source>
</evidence>
<comment type="catalytic activity">
    <reaction evidence="19">
        <text>(6R)-5,10-methylenetetrahydrofolyl-(gamma-L-Glu)(n) + L-glutamate + ATP = (6R)-5,10-methylenetetrahydrofolyl-(gamma-L-Glu)(n+1) + ADP + phosphate + H(+)</text>
        <dbReference type="Rhea" id="RHEA:51912"/>
        <dbReference type="Rhea" id="RHEA-COMP:13257"/>
        <dbReference type="Rhea" id="RHEA-COMP:13258"/>
        <dbReference type="ChEBI" id="CHEBI:15378"/>
        <dbReference type="ChEBI" id="CHEBI:29985"/>
        <dbReference type="ChEBI" id="CHEBI:30616"/>
        <dbReference type="ChEBI" id="CHEBI:43474"/>
        <dbReference type="ChEBI" id="CHEBI:136572"/>
        <dbReference type="ChEBI" id="CHEBI:456216"/>
        <dbReference type="EC" id="6.3.2.17"/>
    </reaction>
</comment>
<accession>A0ABP9RMR2</accession>
<evidence type="ECO:0000256" key="3">
    <source>
        <dbReference type="ARBA" id="ARBA00005150"/>
    </source>
</evidence>
<comment type="caution">
    <text evidence="24">The sequence shown here is derived from an EMBL/GenBank/DDBJ whole genome shotgun (WGS) entry which is preliminary data.</text>
</comment>
<evidence type="ECO:0000256" key="5">
    <source>
        <dbReference type="ARBA" id="ARBA00013023"/>
    </source>
</evidence>
<evidence type="ECO:0000256" key="21">
    <source>
        <dbReference type="PIRNR" id="PIRNR001563"/>
    </source>
</evidence>
<evidence type="ECO:0000259" key="22">
    <source>
        <dbReference type="Pfam" id="PF02875"/>
    </source>
</evidence>
<evidence type="ECO:0000313" key="24">
    <source>
        <dbReference type="EMBL" id="GAA5179631.1"/>
    </source>
</evidence>
<evidence type="ECO:0000256" key="6">
    <source>
        <dbReference type="ARBA" id="ARBA00013025"/>
    </source>
</evidence>